<feature type="binding site" evidence="6">
    <location>
        <position position="64"/>
    </location>
    <ligand>
        <name>Zn(2+)</name>
        <dbReference type="ChEBI" id="CHEBI:29105"/>
        <label>1</label>
        <note>catalytic</note>
    </ligand>
</feature>
<keyword evidence="4 6" id="KW-0560">Oxidoreductase</keyword>
<dbReference type="InterPro" id="IPR036291">
    <property type="entry name" value="NAD(P)-bd_dom_sf"/>
</dbReference>
<dbReference type="EC" id="1.1.1.103" evidence="6 7"/>
<feature type="active site" description="Charge relay system" evidence="6">
    <location>
        <position position="40"/>
    </location>
</feature>
<feature type="binding site" evidence="6">
    <location>
        <begin position="262"/>
        <end position="264"/>
    </location>
    <ligand>
        <name>NAD(+)</name>
        <dbReference type="ChEBI" id="CHEBI:57540"/>
    </ligand>
</feature>
<protein>
    <recommendedName>
        <fullName evidence="6 7">L-threonine 3-dehydrogenase</fullName>
        <shortName evidence="6">TDH</shortName>
        <ecNumber evidence="6 7">1.1.1.103</ecNumber>
    </recommendedName>
</protein>
<evidence type="ECO:0000256" key="6">
    <source>
        <dbReference type="HAMAP-Rule" id="MF_00627"/>
    </source>
</evidence>
<sequence>MKALAKLKAEPGIWMTNVPEPEVGHNDLLIKIKKTAICGTDVHIYNWDHWSQENVPVGLVTGHEYVGEVVGMGQEVSGFSVGDRVSGEGHITCGFCRNCRAGRRHLCRNTQGVGVNRAGAFAEYLVIPAFNAFKLPADVTDDMAAIFDPFGNAVHTALSFNMVAEDVLITGAGPIGIMAAAVAKHVGARNVVVTDINDYRLALAKQMGASTTVNVAQESLSEVMERLGMAEGFDVGLEMSGVPSAFRAMLESMNHGGKIAMLGIPPEQMGIDWTQVIFKGLEIKGIYGREMFETWYKMAGLIQSGLDLKPIITHNLPIDEFQKGFDIMRSGQSGKVILEW</sequence>
<keyword evidence="5 6" id="KW-0520">NAD</keyword>
<dbReference type="InterPro" id="IPR050129">
    <property type="entry name" value="Zn_alcohol_dh"/>
</dbReference>
<dbReference type="InterPro" id="IPR013149">
    <property type="entry name" value="ADH-like_C"/>
</dbReference>
<name>A0ABV7WW96_9GAMM</name>
<dbReference type="SUPFAM" id="SSF50129">
    <property type="entry name" value="GroES-like"/>
    <property type="match status" value="1"/>
</dbReference>
<feature type="domain" description="Enoyl reductase (ER)" evidence="8">
    <location>
        <begin position="12"/>
        <end position="338"/>
    </location>
</feature>
<keyword evidence="1 6" id="KW-0963">Cytoplasm</keyword>
<evidence type="ECO:0000256" key="7">
    <source>
        <dbReference type="NCBIfam" id="TIGR00692"/>
    </source>
</evidence>
<dbReference type="PROSITE" id="PS00059">
    <property type="entry name" value="ADH_ZINC"/>
    <property type="match status" value="1"/>
</dbReference>
<comment type="caution">
    <text evidence="9">The sequence shown here is derived from an EMBL/GenBank/DDBJ whole genome shotgun (WGS) entry which is preliminary data.</text>
</comment>
<dbReference type="Pfam" id="PF08240">
    <property type="entry name" value="ADH_N"/>
    <property type="match status" value="1"/>
</dbReference>
<comment type="pathway">
    <text evidence="6">Amino-acid degradation; L-threonine degradation via oxydo-reductase pathway; glycine from L-threonine: step 1/2.</text>
</comment>
<dbReference type="PANTHER" id="PTHR43401">
    <property type="entry name" value="L-THREONINE 3-DEHYDROGENASE"/>
    <property type="match status" value="1"/>
</dbReference>
<dbReference type="InterPro" id="IPR002328">
    <property type="entry name" value="ADH_Zn_CS"/>
</dbReference>
<comment type="subcellular location">
    <subcellularLocation>
        <location evidence="6">Cytoplasm</location>
    </subcellularLocation>
</comment>
<evidence type="ECO:0000256" key="5">
    <source>
        <dbReference type="ARBA" id="ARBA00023027"/>
    </source>
</evidence>
<feature type="binding site" evidence="6">
    <location>
        <position position="99"/>
    </location>
    <ligand>
        <name>Zn(2+)</name>
        <dbReference type="ChEBI" id="CHEBI:29105"/>
        <label>2</label>
    </ligand>
</feature>
<comment type="subunit">
    <text evidence="6">Homotetramer.</text>
</comment>
<keyword evidence="10" id="KW-1185">Reference proteome</keyword>
<dbReference type="Gene3D" id="3.90.180.10">
    <property type="entry name" value="Medium-chain alcohol dehydrogenases, catalytic domain"/>
    <property type="match status" value="1"/>
</dbReference>
<dbReference type="InterPro" id="IPR011032">
    <property type="entry name" value="GroES-like_sf"/>
</dbReference>
<comment type="function">
    <text evidence="6">Catalyzes the NAD(+)-dependent oxidation of L-threonine to 2-amino-3-ketobutyrate.</text>
</comment>
<dbReference type="InterPro" id="IPR020843">
    <property type="entry name" value="ER"/>
</dbReference>
<feature type="binding site" evidence="6">
    <location>
        <position position="63"/>
    </location>
    <ligand>
        <name>Zn(2+)</name>
        <dbReference type="ChEBI" id="CHEBI:29105"/>
        <label>1</label>
        <note>catalytic</note>
    </ligand>
</feature>
<feature type="binding site" evidence="6">
    <location>
        <position position="38"/>
    </location>
    <ligand>
        <name>Zn(2+)</name>
        <dbReference type="ChEBI" id="CHEBI:29105"/>
        <label>1</label>
        <note>catalytic</note>
    </ligand>
</feature>
<dbReference type="Proteomes" id="UP001595710">
    <property type="component" value="Unassembled WGS sequence"/>
</dbReference>
<comment type="catalytic activity">
    <reaction evidence="6">
        <text>L-threonine + NAD(+) = (2S)-2-amino-3-oxobutanoate + NADH + H(+)</text>
        <dbReference type="Rhea" id="RHEA:13161"/>
        <dbReference type="ChEBI" id="CHEBI:15378"/>
        <dbReference type="ChEBI" id="CHEBI:57540"/>
        <dbReference type="ChEBI" id="CHEBI:57926"/>
        <dbReference type="ChEBI" id="CHEBI:57945"/>
        <dbReference type="ChEBI" id="CHEBI:78948"/>
        <dbReference type="EC" id="1.1.1.103"/>
    </reaction>
</comment>
<feature type="binding site" evidence="6">
    <location>
        <position position="175"/>
    </location>
    <ligand>
        <name>NAD(+)</name>
        <dbReference type="ChEBI" id="CHEBI:57540"/>
    </ligand>
</feature>
<dbReference type="InterPro" id="IPR004627">
    <property type="entry name" value="L-Threonine_3-DHase"/>
</dbReference>
<dbReference type="NCBIfam" id="NF003808">
    <property type="entry name" value="PRK05396.1"/>
    <property type="match status" value="1"/>
</dbReference>
<evidence type="ECO:0000313" key="9">
    <source>
        <dbReference type="EMBL" id="MFC3702619.1"/>
    </source>
</evidence>
<dbReference type="EMBL" id="JBHRYN010000014">
    <property type="protein sequence ID" value="MFC3702619.1"/>
    <property type="molecule type" value="Genomic_DNA"/>
</dbReference>
<evidence type="ECO:0000256" key="2">
    <source>
        <dbReference type="ARBA" id="ARBA00022723"/>
    </source>
</evidence>
<dbReference type="Pfam" id="PF00107">
    <property type="entry name" value="ADH_zinc_N"/>
    <property type="match status" value="1"/>
</dbReference>
<keyword evidence="2 6" id="KW-0479">Metal-binding</keyword>
<dbReference type="SUPFAM" id="SSF51735">
    <property type="entry name" value="NAD(P)-binding Rossmann-fold domains"/>
    <property type="match status" value="1"/>
</dbReference>
<dbReference type="HAMAP" id="MF_00627">
    <property type="entry name" value="Thr_dehydrog"/>
    <property type="match status" value="1"/>
</dbReference>
<evidence type="ECO:0000256" key="4">
    <source>
        <dbReference type="ARBA" id="ARBA00023002"/>
    </source>
</evidence>
<evidence type="ECO:0000256" key="1">
    <source>
        <dbReference type="ARBA" id="ARBA00022490"/>
    </source>
</evidence>
<feature type="binding site" evidence="6">
    <location>
        <position position="96"/>
    </location>
    <ligand>
        <name>Zn(2+)</name>
        <dbReference type="ChEBI" id="CHEBI:29105"/>
        <label>2</label>
    </ligand>
</feature>
<organism evidence="9 10">
    <name type="scientific">Reinekea marina</name>
    <dbReference type="NCBI Taxonomy" id="1310421"/>
    <lineage>
        <taxon>Bacteria</taxon>
        <taxon>Pseudomonadati</taxon>
        <taxon>Pseudomonadota</taxon>
        <taxon>Gammaproteobacteria</taxon>
        <taxon>Oceanospirillales</taxon>
        <taxon>Saccharospirillaceae</taxon>
        <taxon>Reinekea</taxon>
    </lineage>
</organism>
<dbReference type="RefSeq" id="WP_290282295.1">
    <property type="nucleotide sequence ID" value="NZ_JAUFQI010000001.1"/>
</dbReference>
<accession>A0ABV7WW96</accession>
<dbReference type="InterPro" id="IPR013154">
    <property type="entry name" value="ADH-like_N"/>
</dbReference>
<dbReference type="SMART" id="SM00829">
    <property type="entry name" value="PKS_ER"/>
    <property type="match status" value="1"/>
</dbReference>
<reference evidence="10" key="1">
    <citation type="journal article" date="2019" name="Int. J. Syst. Evol. Microbiol.">
        <title>The Global Catalogue of Microorganisms (GCM) 10K type strain sequencing project: providing services to taxonomists for standard genome sequencing and annotation.</title>
        <authorList>
            <consortium name="The Broad Institute Genomics Platform"/>
            <consortium name="The Broad Institute Genome Sequencing Center for Infectious Disease"/>
            <person name="Wu L."/>
            <person name="Ma J."/>
        </authorList>
    </citation>
    <scope>NUCLEOTIDE SEQUENCE [LARGE SCALE GENOMIC DNA]</scope>
    <source>
        <strain evidence="10">CECT 8288</strain>
    </source>
</reference>
<feature type="binding site" evidence="6">
    <location>
        <position position="195"/>
    </location>
    <ligand>
        <name>NAD(+)</name>
        <dbReference type="ChEBI" id="CHEBI:57540"/>
    </ligand>
</feature>
<feature type="active site" description="Charge relay system" evidence="6">
    <location>
        <position position="43"/>
    </location>
</feature>
<evidence type="ECO:0000256" key="3">
    <source>
        <dbReference type="ARBA" id="ARBA00022833"/>
    </source>
</evidence>
<dbReference type="NCBIfam" id="TIGR00692">
    <property type="entry name" value="tdh"/>
    <property type="match status" value="1"/>
</dbReference>
<feature type="binding site" evidence="6">
    <location>
        <position position="93"/>
    </location>
    <ligand>
        <name>Zn(2+)</name>
        <dbReference type="ChEBI" id="CHEBI:29105"/>
        <label>2</label>
    </ligand>
</feature>
<evidence type="ECO:0000259" key="8">
    <source>
        <dbReference type="SMART" id="SM00829"/>
    </source>
</evidence>
<feature type="binding site" evidence="6">
    <location>
        <position position="200"/>
    </location>
    <ligand>
        <name>NAD(+)</name>
        <dbReference type="ChEBI" id="CHEBI:57540"/>
    </ligand>
</feature>
<dbReference type="PANTHER" id="PTHR43401:SF2">
    <property type="entry name" value="L-THREONINE 3-DEHYDROGENASE"/>
    <property type="match status" value="1"/>
</dbReference>
<proteinExistence type="inferred from homology"/>
<keyword evidence="3 6" id="KW-0862">Zinc</keyword>
<gene>
    <name evidence="6 9" type="primary">tdh</name>
    <name evidence="9" type="ORF">ACFOND_13325</name>
</gene>
<feature type="site" description="Important for catalytic activity for the proton relay mechanism but does not participate directly in the coordination of zinc atom" evidence="6">
    <location>
        <position position="148"/>
    </location>
</feature>
<feature type="binding site" evidence="6">
    <location>
        <position position="107"/>
    </location>
    <ligand>
        <name>Zn(2+)</name>
        <dbReference type="ChEBI" id="CHEBI:29105"/>
        <label>2</label>
    </ligand>
</feature>
<comment type="similarity">
    <text evidence="6">Belongs to the zinc-containing alcohol dehydrogenase family.</text>
</comment>
<comment type="cofactor">
    <cofactor evidence="6">
        <name>Zn(2+)</name>
        <dbReference type="ChEBI" id="CHEBI:29105"/>
    </cofactor>
    <text evidence="6">Binds 2 Zn(2+) ions per subunit.</text>
</comment>
<feature type="binding site" evidence="6">
    <location>
        <begin position="286"/>
        <end position="287"/>
    </location>
    <ligand>
        <name>NAD(+)</name>
        <dbReference type="ChEBI" id="CHEBI:57540"/>
    </ligand>
</feature>
<evidence type="ECO:0000313" key="10">
    <source>
        <dbReference type="Proteomes" id="UP001595710"/>
    </source>
</evidence>
<dbReference type="GO" id="GO:0008743">
    <property type="term" value="F:L-threonine 3-dehydrogenase activity"/>
    <property type="evidence" value="ECO:0007669"/>
    <property type="project" value="UniProtKB-EC"/>
</dbReference>
<dbReference type="Gene3D" id="3.40.50.720">
    <property type="entry name" value="NAD(P)-binding Rossmann-like Domain"/>
    <property type="match status" value="1"/>
</dbReference>